<feature type="transmembrane region" description="Helical" evidence="1">
    <location>
        <begin position="90"/>
        <end position="111"/>
    </location>
</feature>
<accession>A0ABR2ZM60</accession>
<organism evidence="3 4">
    <name type="scientific">Marasmius tenuissimus</name>
    <dbReference type="NCBI Taxonomy" id="585030"/>
    <lineage>
        <taxon>Eukaryota</taxon>
        <taxon>Fungi</taxon>
        <taxon>Dikarya</taxon>
        <taxon>Basidiomycota</taxon>
        <taxon>Agaricomycotina</taxon>
        <taxon>Agaricomycetes</taxon>
        <taxon>Agaricomycetidae</taxon>
        <taxon>Agaricales</taxon>
        <taxon>Marasmiineae</taxon>
        <taxon>Marasmiaceae</taxon>
        <taxon>Marasmius</taxon>
    </lineage>
</organism>
<feature type="transmembrane region" description="Helical" evidence="1">
    <location>
        <begin position="168"/>
        <end position="191"/>
    </location>
</feature>
<dbReference type="EMBL" id="JBBXMP010000109">
    <property type="protein sequence ID" value="KAL0062284.1"/>
    <property type="molecule type" value="Genomic_DNA"/>
</dbReference>
<feature type="transmembrane region" description="Helical" evidence="1">
    <location>
        <begin position="57"/>
        <end position="78"/>
    </location>
</feature>
<dbReference type="PANTHER" id="PTHR40465:SF1">
    <property type="entry name" value="DUF6534 DOMAIN-CONTAINING PROTEIN"/>
    <property type="match status" value="1"/>
</dbReference>
<protein>
    <recommendedName>
        <fullName evidence="2">DUF6534 domain-containing protein</fullName>
    </recommendedName>
</protein>
<dbReference type="Pfam" id="PF20152">
    <property type="entry name" value="DUF6534"/>
    <property type="match status" value="1"/>
</dbReference>
<evidence type="ECO:0000313" key="3">
    <source>
        <dbReference type="EMBL" id="KAL0062284.1"/>
    </source>
</evidence>
<dbReference type="PANTHER" id="PTHR40465">
    <property type="entry name" value="CHROMOSOME 1, WHOLE GENOME SHOTGUN SEQUENCE"/>
    <property type="match status" value="1"/>
</dbReference>
<feature type="transmembrane region" description="Helical" evidence="1">
    <location>
        <begin position="246"/>
        <end position="268"/>
    </location>
</feature>
<evidence type="ECO:0000256" key="1">
    <source>
        <dbReference type="SAM" id="Phobius"/>
    </source>
</evidence>
<keyword evidence="1" id="KW-1133">Transmembrane helix</keyword>
<sequence>MPIPSTNSSQSDADVKKLLVPLLLGNLALFSLFSLLSIQTFIYYYAFTTRDRLPVKILVLCVFTLLLTQAIFAGYNHVSNVVFAKNTMGLGWFFVPVLGGIVSLLVQNFYAWRIYVLSRRLSVALLISCLSIASTAASFASASFGAHAGEVNELSSGSTRNTQMMNRYAAVCYTCSAVCDVAIAICMTILLTRGGKIMDRNMRYVVNKLVVLTIETNALTSLVAVLSIILLFGFPGTTYFATTTLLLPVLYGNTFMMTLLSRICLVPVQDRRDESLSKLSFVQIDITGVSGRDGERCQSCLQVTVPGRDARVVAIVSLTDDNNLEKAVSPGAMGHSAV</sequence>
<feature type="domain" description="DUF6534" evidence="2">
    <location>
        <begin position="176"/>
        <end position="262"/>
    </location>
</feature>
<name>A0ABR2ZM60_9AGAR</name>
<reference evidence="3 4" key="1">
    <citation type="submission" date="2024-05" db="EMBL/GenBank/DDBJ databases">
        <title>A draft genome resource for the thread blight pathogen Marasmius tenuissimus strain MS-2.</title>
        <authorList>
            <person name="Yulfo-Soto G.E."/>
            <person name="Baruah I.K."/>
            <person name="Amoako-Attah I."/>
            <person name="Bukari Y."/>
            <person name="Meinhardt L.W."/>
            <person name="Bailey B.A."/>
            <person name="Cohen S.P."/>
        </authorList>
    </citation>
    <scope>NUCLEOTIDE SEQUENCE [LARGE SCALE GENOMIC DNA]</scope>
    <source>
        <strain evidence="3 4">MS-2</strain>
    </source>
</reference>
<keyword evidence="1" id="KW-0812">Transmembrane</keyword>
<dbReference type="Proteomes" id="UP001437256">
    <property type="component" value="Unassembled WGS sequence"/>
</dbReference>
<gene>
    <name evidence="3" type="ORF">AAF712_010853</name>
</gene>
<feature type="transmembrane region" description="Helical" evidence="1">
    <location>
        <begin position="212"/>
        <end position="234"/>
    </location>
</feature>
<dbReference type="InterPro" id="IPR045339">
    <property type="entry name" value="DUF6534"/>
</dbReference>
<proteinExistence type="predicted"/>
<feature type="transmembrane region" description="Helical" evidence="1">
    <location>
        <begin position="123"/>
        <end position="148"/>
    </location>
</feature>
<evidence type="ECO:0000259" key="2">
    <source>
        <dbReference type="Pfam" id="PF20152"/>
    </source>
</evidence>
<evidence type="ECO:0000313" key="4">
    <source>
        <dbReference type="Proteomes" id="UP001437256"/>
    </source>
</evidence>
<keyword evidence="4" id="KW-1185">Reference proteome</keyword>
<keyword evidence="1" id="KW-0472">Membrane</keyword>
<feature type="transmembrane region" description="Helical" evidence="1">
    <location>
        <begin position="20"/>
        <end position="45"/>
    </location>
</feature>
<comment type="caution">
    <text evidence="3">The sequence shown here is derived from an EMBL/GenBank/DDBJ whole genome shotgun (WGS) entry which is preliminary data.</text>
</comment>